<dbReference type="InterPro" id="IPR009057">
    <property type="entry name" value="Homeodomain-like_sf"/>
</dbReference>
<protein>
    <recommendedName>
        <fullName evidence="5">TetR family transcriptional regulator-like protein</fullName>
    </recommendedName>
</protein>
<dbReference type="Gene3D" id="1.10.357.10">
    <property type="entry name" value="Tetracycline Repressor, domain 2"/>
    <property type="match status" value="1"/>
</dbReference>
<dbReference type="RefSeq" id="WP_175161701.1">
    <property type="nucleotide sequence ID" value="NZ_CADIKI010000010.1"/>
</dbReference>
<keyword evidence="1" id="KW-0175">Coiled coil</keyword>
<dbReference type="Proteomes" id="UP000494252">
    <property type="component" value="Unassembled WGS sequence"/>
</dbReference>
<evidence type="ECO:0000256" key="1">
    <source>
        <dbReference type="SAM" id="Coils"/>
    </source>
</evidence>
<accession>A0A6J5G9V9</accession>
<dbReference type="AlphaFoldDB" id="A0A6J5G9V9"/>
<evidence type="ECO:0008006" key="5">
    <source>
        <dbReference type="Google" id="ProtNLM"/>
    </source>
</evidence>
<evidence type="ECO:0000313" key="3">
    <source>
        <dbReference type="EMBL" id="CAB3794456.1"/>
    </source>
</evidence>
<sequence length="139" mass="15405">MKKSADSERRKPRPRDREKTKEELTAAIIEVRNKGLKLSITAVAAEAGVSPSLIHNTYPDLAEAIRHELGRTTRQQRDAKAAELVDARAALKGLRDELRAAKKDLDELASINETLRDEIARLRGEVSGKVVALSRRDDG</sequence>
<evidence type="ECO:0000313" key="4">
    <source>
        <dbReference type="Proteomes" id="UP000494252"/>
    </source>
</evidence>
<name>A0A6J5G9V9_9BURK</name>
<proteinExistence type="predicted"/>
<organism evidence="3 4">
    <name type="scientific">Paraburkholderia fynbosensis</name>
    <dbReference type="NCBI Taxonomy" id="1200993"/>
    <lineage>
        <taxon>Bacteria</taxon>
        <taxon>Pseudomonadati</taxon>
        <taxon>Pseudomonadota</taxon>
        <taxon>Betaproteobacteria</taxon>
        <taxon>Burkholderiales</taxon>
        <taxon>Burkholderiaceae</taxon>
        <taxon>Paraburkholderia</taxon>
    </lineage>
</organism>
<reference evidence="3 4" key="1">
    <citation type="submission" date="2020-04" db="EMBL/GenBank/DDBJ databases">
        <authorList>
            <person name="De Canck E."/>
        </authorList>
    </citation>
    <scope>NUCLEOTIDE SEQUENCE [LARGE SCALE GENOMIC DNA]</scope>
    <source>
        <strain evidence="3 4">LMG 27177</strain>
    </source>
</reference>
<keyword evidence="4" id="KW-1185">Reference proteome</keyword>
<dbReference type="EMBL" id="CADIKI010000010">
    <property type="protein sequence ID" value="CAB3794456.1"/>
    <property type="molecule type" value="Genomic_DNA"/>
</dbReference>
<feature type="region of interest" description="Disordered" evidence="2">
    <location>
        <begin position="1"/>
        <end position="22"/>
    </location>
</feature>
<dbReference type="SUPFAM" id="SSF46689">
    <property type="entry name" value="Homeodomain-like"/>
    <property type="match status" value="1"/>
</dbReference>
<feature type="coiled-coil region" evidence="1">
    <location>
        <begin position="77"/>
        <end position="125"/>
    </location>
</feature>
<evidence type="ECO:0000256" key="2">
    <source>
        <dbReference type="SAM" id="MobiDB-lite"/>
    </source>
</evidence>
<gene>
    <name evidence="3" type="ORF">LMG27177_03631</name>
</gene>